<dbReference type="InterPro" id="IPR017853">
    <property type="entry name" value="GH"/>
</dbReference>
<evidence type="ECO:0000313" key="4">
    <source>
        <dbReference type="EMBL" id="PPQ72354.1"/>
    </source>
</evidence>
<gene>
    <name evidence="4" type="ORF">CVT24_002070</name>
</gene>
<dbReference type="Pfam" id="PF11790">
    <property type="entry name" value="Glyco_hydro_cc"/>
    <property type="match status" value="1"/>
</dbReference>
<dbReference type="PANTHER" id="PTHR34154:SF3">
    <property type="entry name" value="ALKALI-SENSITIVE LINKAGE PROTEIN 1"/>
    <property type="match status" value="1"/>
</dbReference>
<evidence type="ECO:0000259" key="3">
    <source>
        <dbReference type="Pfam" id="PF11790"/>
    </source>
</evidence>
<dbReference type="SUPFAM" id="SSF51445">
    <property type="entry name" value="(Trans)glycosidases"/>
    <property type="match status" value="1"/>
</dbReference>
<dbReference type="Proteomes" id="UP000284842">
    <property type="component" value="Unassembled WGS sequence"/>
</dbReference>
<reference evidence="4 5" key="1">
    <citation type="journal article" date="2018" name="Evol. Lett.">
        <title>Horizontal gene cluster transfer increased hallucinogenic mushroom diversity.</title>
        <authorList>
            <person name="Reynolds H.T."/>
            <person name="Vijayakumar V."/>
            <person name="Gluck-Thaler E."/>
            <person name="Korotkin H.B."/>
            <person name="Matheny P.B."/>
            <person name="Slot J.C."/>
        </authorList>
    </citation>
    <scope>NUCLEOTIDE SEQUENCE [LARGE SCALE GENOMIC DNA]</scope>
    <source>
        <strain evidence="4 5">2629</strain>
    </source>
</reference>
<comment type="caution">
    <text evidence="4">The sequence shown here is derived from an EMBL/GenBank/DDBJ whole genome shotgun (WGS) entry which is preliminary data.</text>
</comment>
<dbReference type="GO" id="GO:0071966">
    <property type="term" value="P:fungal-type cell wall polysaccharide metabolic process"/>
    <property type="evidence" value="ECO:0007669"/>
    <property type="project" value="TreeGrafter"/>
</dbReference>
<evidence type="ECO:0000313" key="5">
    <source>
        <dbReference type="Proteomes" id="UP000284842"/>
    </source>
</evidence>
<dbReference type="OrthoDB" id="5959761at2759"/>
<dbReference type="AlphaFoldDB" id="A0A409W1F1"/>
<sequence>MAAKLLNFVALSSLLALLSTFGPTPVNALSIDTTPNVARSLGHAAIAKKRRADNRRCKPRPSSSSVAARPASTTTPPPPPPTSTPAPPKPSTTTTQQNNNNGGGGNGGNNNNGGGGGGGSGKVGLAWPNGNDPALRSWKTANVRSIYTWSPWIPDLANSLGLEFAPMLWGVKQINDFKRLVKPGYAHVALGFNEPDHEGQAFIDAGYAASLWKEHLDPLKNQGYFLVSPATTSAPKGKTWMRDFFNACNGCTVDAVALHWYGTDAQAFIAYVEDFYNTFKKPIWVTEVACQSFSGGAQCNAGQVAAFMQTITSWMDKTWYVQRYFWFGTMKDMGNVNVLNGLMQGNGQPNALGWQYIG</sequence>
<feature type="compositionally biased region" description="Gly residues" evidence="1">
    <location>
        <begin position="101"/>
        <end position="122"/>
    </location>
</feature>
<accession>A0A409W1F1</accession>
<dbReference type="GO" id="GO:0009277">
    <property type="term" value="C:fungal-type cell wall"/>
    <property type="evidence" value="ECO:0007669"/>
    <property type="project" value="TreeGrafter"/>
</dbReference>
<feature type="compositionally biased region" description="Basic residues" evidence="1">
    <location>
        <begin position="46"/>
        <end position="59"/>
    </location>
</feature>
<evidence type="ECO:0000256" key="2">
    <source>
        <dbReference type="SAM" id="SignalP"/>
    </source>
</evidence>
<feature type="compositionally biased region" description="Low complexity" evidence="1">
    <location>
        <begin position="91"/>
        <end position="100"/>
    </location>
</feature>
<evidence type="ECO:0000256" key="1">
    <source>
        <dbReference type="SAM" id="MobiDB-lite"/>
    </source>
</evidence>
<dbReference type="InParanoid" id="A0A409W1F1"/>
<protein>
    <recommendedName>
        <fullName evidence="3">Asl1-like glycosyl hydrolase catalytic domain-containing protein</fullName>
    </recommendedName>
</protein>
<feature type="compositionally biased region" description="Pro residues" evidence="1">
    <location>
        <begin position="75"/>
        <end position="90"/>
    </location>
</feature>
<dbReference type="STRING" id="181874.A0A409W1F1"/>
<dbReference type="EMBL" id="NHTK01005874">
    <property type="protein sequence ID" value="PPQ72354.1"/>
    <property type="molecule type" value="Genomic_DNA"/>
</dbReference>
<name>A0A409W1F1_9AGAR</name>
<feature type="compositionally biased region" description="Low complexity" evidence="1">
    <location>
        <begin position="60"/>
        <end position="74"/>
    </location>
</feature>
<feature type="chain" id="PRO_5019563236" description="Asl1-like glycosyl hydrolase catalytic domain-containing protein" evidence="2">
    <location>
        <begin position="29"/>
        <end position="358"/>
    </location>
</feature>
<feature type="region of interest" description="Disordered" evidence="1">
    <location>
        <begin position="45"/>
        <end position="125"/>
    </location>
</feature>
<feature type="signal peptide" evidence="2">
    <location>
        <begin position="1"/>
        <end position="28"/>
    </location>
</feature>
<dbReference type="InterPro" id="IPR024655">
    <property type="entry name" value="Asl1_glyco_hydro_catalytic"/>
</dbReference>
<keyword evidence="5" id="KW-1185">Reference proteome</keyword>
<dbReference type="InterPro" id="IPR053183">
    <property type="entry name" value="ASL1"/>
</dbReference>
<dbReference type="Gene3D" id="3.20.20.80">
    <property type="entry name" value="Glycosidases"/>
    <property type="match status" value="1"/>
</dbReference>
<organism evidence="4 5">
    <name type="scientific">Panaeolus cyanescens</name>
    <dbReference type="NCBI Taxonomy" id="181874"/>
    <lineage>
        <taxon>Eukaryota</taxon>
        <taxon>Fungi</taxon>
        <taxon>Dikarya</taxon>
        <taxon>Basidiomycota</taxon>
        <taxon>Agaricomycotina</taxon>
        <taxon>Agaricomycetes</taxon>
        <taxon>Agaricomycetidae</taxon>
        <taxon>Agaricales</taxon>
        <taxon>Agaricineae</taxon>
        <taxon>Galeropsidaceae</taxon>
        <taxon>Panaeolus</taxon>
    </lineage>
</organism>
<keyword evidence="2" id="KW-0732">Signal</keyword>
<dbReference type="PANTHER" id="PTHR34154">
    <property type="entry name" value="ALKALI-SENSITIVE LINKAGE PROTEIN 1"/>
    <property type="match status" value="1"/>
</dbReference>
<proteinExistence type="predicted"/>
<feature type="domain" description="Asl1-like glycosyl hydrolase catalytic" evidence="3">
    <location>
        <begin position="124"/>
        <end position="356"/>
    </location>
</feature>